<evidence type="ECO:0000259" key="3">
    <source>
        <dbReference type="Pfam" id="PF00266"/>
    </source>
</evidence>
<dbReference type="InterPro" id="IPR000192">
    <property type="entry name" value="Aminotrans_V_dom"/>
</dbReference>
<dbReference type="InterPro" id="IPR006311">
    <property type="entry name" value="TAT_signal"/>
</dbReference>
<sequence>MPDNSNSRRNFVRKIGGLAGLLSVSPALVAWKTETGLIIPEVAAAEDVTRDEDYWSFIQQAYSVSPNIINLNNGGVSPQPIVVQDALDRYNRLSNEAPSYYMWRTLDEAREAVRMKLADLGGCSPEEIAINRNASEALETIIFGINLQRGDEVVLTKQDYPNVINAWKQREKRDGIILKFISLDLPIEDNQLIVSKFKAAFTPQTKAVMITHLMNWSGQILPAALISRAAKKHSPTIQVIIDGAHSFAHINYKIPDLEGDYYGTSLHKWLCSPFGTGMLYVKQARIKDLWPLLAPEDPQSPDIRKFERLGTRSFPTEMAIGHAINFHNTIGNERKQKRLHFLKNYWVEKCLNVPGFSTQTSLKPEFSGALCTFALKGMEPGQVASELFKRARIHTSATVWENISGVRITPHIYTPIKDLDRLVDTIHAIAKENVTAANRTSSK</sequence>
<evidence type="ECO:0000313" key="4">
    <source>
        <dbReference type="EMBL" id="RDC65325.1"/>
    </source>
</evidence>
<gene>
    <name evidence="4" type="primary">cefD</name>
    <name evidence="4" type="ORF">AHMF7616_03955</name>
</gene>
<dbReference type="PANTHER" id="PTHR43092">
    <property type="entry name" value="L-CYSTEINE DESULFHYDRASE"/>
    <property type="match status" value="1"/>
</dbReference>
<dbReference type="AlphaFoldDB" id="A0A369QNR0"/>
<proteinExistence type="predicted"/>
<keyword evidence="2" id="KW-0732">Signal</keyword>
<organism evidence="4 5">
    <name type="scientific">Adhaeribacter pallidiroseus</name>
    <dbReference type="NCBI Taxonomy" id="2072847"/>
    <lineage>
        <taxon>Bacteria</taxon>
        <taxon>Pseudomonadati</taxon>
        <taxon>Bacteroidota</taxon>
        <taxon>Cytophagia</taxon>
        <taxon>Cytophagales</taxon>
        <taxon>Hymenobacteraceae</taxon>
        <taxon>Adhaeribacter</taxon>
    </lineage>
</organism>
<dbReference type="EMBL" id="QASA01000001">
    <property type="protein sequence ID" value="RDC65325.1"/>
    <property type="molecule type" value="Genomic_DNA"/>
</dbReference>
<keyword evidence="4" id="KW-0413">Isomerase</keyword>
<dbReference type="Gene3D" id="3.40.640.10">
    <property type="entry name" value="Type I PLP-dependent aspartate aminotransferase-like (Major domain)"/>
    <property type="match status" value="1"/>
</dbReference>
<dbReference type="Proteomes" id="UP000253919">
    <property type="component" value="Unassembled WGS sequence"/>
</dbReference>
<name>A0A369QNR0_9BACT</name>
<dbReference type="GO" id="GO:0045439">
    <property type="term" value="F:isopenicillin-N epimerase activity"/>
    <property type="evidence" value="ECO:0007669"/>
    <property type="project" value="UniProtKB-EC"/>
</dbReference>
<comment type="caution">
    <text evidence="4">The sequence shown here is derived from an EMBL/GenBank/DDBJ whole genome shotgun (WGS) entry which is preliminary data.</text>
</comment>
<dbReference type="Pfam" id="PF00266">
    <property type="entry name" value="Aminotran_5"/>
    <property type="match status" value="1"/>
</dbReference>
<dbReference type="PANTHER" id="PTHR43092:SF6">
    <property type="entry name" value="BLR1280 PROTEIN"/>
    <property type="match status" value="1"/>
</dbReference>
<dbReference type="PROSITE" id="PS51318">
    <property type="entry name" value="TAT"/>
    <property type="match status" value="1"/>
</dbReference>
<dbReference type="EC" id="5.1.1.17" evidence="4"/>
<dbReference type="InterPro" id="IPR015421">
    <property type="entry name" value="PyrdxlP-dep_Trfase_major"/>
</dbReference>
<protein>
    <submittedName>
        <fullName evidence="4">Isopenicillin-N epimerase</fullName>
        <ecNumber evidence="4">5.1.1.17</ecNumber>
    </submittedName>
</protein>
<dbReference type="Gene3D" id="3.90.1150.10">
    <property type="entry name" value="Aspartate Aminotransferase, domain 1"/>
    <property type="match status" value="1"/>
</dbReference>
<evidence type="ECO:0000256" key="1">
    <source>
        <dbReference type="ARBA" id="ARBA00022898"/>
    </source>
</evidence>
<dbReference type="SUPFAM" id="SSF53383">
    <property type="entry name" value="PLP-dependent transferases"/>
    <property type="match status" value="1"/>
</dbReference>
<dbReference type="RefSeq" id="WP_115374349.1">
    <property type="nucleotide sequence ID" value="NZ_QASA01000001.1"/>
</dbReference>
<evidence type="ECO:0000256" key="2">
    <source>
        <dbReference type="SAM" id="SignalP"/>
    </source>
</evidence>
<dbReference type="InterPro" id="IPR015424">
    <property type="entry name" value="PyrdxlP-dep_Trfase"/>
</dbReference>
<accession>A0A369QNR0</accession>
<dbReference type="OrthoDB" id="9804366at2"/>
<keyword evidence="1" id="KW-0663">Pyridoxal phosphate</keyword>
<keyword evidence="5" id="KW-1185">Reference proteome</keyword>
<feature type="signal peptide" evidence="2">
    <location>
        <begin position="1"/>
        <end position="29"/>
    </location>
</feature>
<dbReference type="InterPro" id="IPR015422">
    <property type="entry name" value="PyrdxlP-dep_Trfase_small"/>
</dbReference>
<evidence type="ECO:0000313" key="5">
    <source>
        <dbReference type="Proteomes" id="UP000253919"/>
    </source>
</evidence>
<feature type="domain" description="Aminotransferase class V" evidence="3">
    <location>
        <begin position="70"/>
        <end position="396"/>
    </location>
</feature>
<feature type="chain" id="PRO_5017034913" evidence="2">
    <location>
        <begin position="30"/>
        <end position="443"/>
    </location>
</feature>
<reference evidence="4 5" key="1">
    <citation type="submission" date="2018-04" db="EMBL/GenBank/DDBJ databases">
        <title>Adhaeribacter sp. HMF7616 genome sequencing and assembly.</title>
        <authorList>
            <person name="Kang H."/>
            <person name="Kang J."/>
            <person name="Cha I."/>
            <person name="Kim H."/>
            <person name="Joh K."/>
        </authorList>
    </citation>
    <scope>NUCLEOTIDE SEQUENCE [LARGE SCALE GENOMIC DNA]</scope>
    <source>
        <strain evidence="4 5">HMF7616</strain>
    </source>
</reference>